<keyword evidence="4" id="KW-0436">Ligase</keyword>
<dbReference type="OrthoDB" id="9803968at2"/>
<dbReference type="PANTHER" id="PTHR43272">
    <property type="entry name" value="LONG-CHAIN-FATTY-ACID--COA LIGASE"/>
    <property type="match status" value="1"/>
</dbReference>
<dbReference type="Pfam" id="PF00501">
    <property type="entry name" value="AMP-binding"/>
    <property type="match status" value="1"/>
</dbReference>
<keyword evidence="1" id="KW-0547">Nucleotide-binding</keyword>
<dbReference type="SUPFAM" id="SSF56801">
    <property type="entry name" value="Acetyl-CoA synthetase-like"/>
    <property type="match status" value="1"/>
</dbReference>
<dbReference type="Proteomes" id="UP000216991">
    <property type="component" value="Unassembled WGS sequence"/>
</dbReference>
<dbReference type="AlphaFoldDB" id="A0A255YRS1"/>
<dbReference type="PANTHER" id="PTHR43272:SF33">
    <property type="entry name" value="AMP-BINDING DOMAIN-CONTAINING PROTEIN-RELATED"/>
    <property type="match status" value="1"/>
</dbReference>
<dbReference type="InterPro" id="IPR000873">
    <property type="entry name" value="AMP-dep_synth/lig_dom"/>
</dbReference>
<dbReference type="InterPro" id="IPR042099">
    <property type="entry name" value="ANL_N_sf"/>
</dbReference>
<gene>
    <name evidence="4" type="ORF">CHU93_04180</name>
</gene>
<dbReference type="GO" id="GO:0005524">
    <property type="term" value="F:ATP binding"/>
    <property type="evidence" value="ECO:0007669"/>
    <property type="project" value="UniProtKB-KW"/>
</dbReference>
<reference evidence="4 5" key="1">
    <citation type="submission" date="2017-07" db="EMBL/GenBank/DDBJ databases">
        <title>Sandarakinorhabdus cyanobacteriorum sp. nov., a novel bacterium isolated from cyanobacterial aggregates in a eutrophic lake.</title>
        <authorList>
            <person name="Cai H."/>
        </authorList>
    </citation>
    <scope>NUCLEOTIDE SEQUENCE [LARGE SCALE GENOMIC DNA]</scope>
    <source>
        <strain evidence="4 5">TH057</strain>
    </source>
</reference>
<evidence type="ECO:0000313" key="4">
    <source>
        <dbReference type="EMBL" id="OYQ31335.1"/>
    </source>
</evidence>
<keyword evidence="2" id="KW-0067">ATP-binding</keyword>
<name>A0A255YRS1_9SPHN</name>
<dbReference type="Pfam" id="PF23562">
    <property type="entry name" value="AMP-binding_C_3"/>
    <property type="match status" value="1"/>
</dbReference>
<protein>
    <submittedName>
        <fullName evidence="4">Long-chain fatty acid--CoA ligase</fullName>
    </submittedName>
</protein>
<keyword evidence="5" id="KW-1185">Reference proteome</keyword>
<organism evidence="4 5">
    <name type="scientific">Sandarakinorhabdus cyanobacteriorum</name>
    <dbReference type="NCBI Taxonomy" id="1981098"/>
    <lineage>
        <taxon>Bacteria</taxon>
        <taxon>Pseudomonadati</taxon>
        <taxon>Pseudomonadota</taxon>
        <taxon>Alphaproteobacteria</taxon>
        <taxon>Sphingomonadales</taxon>
        <taxon>Sphingosinicellaceae</taxon>
        <taxon>Sandarakinorhabdus</taxon>
    </lineage>
</organism>
<proteinExistence type="predicted"/>
<dbReference type="RefSeq" id="WP_094472926.1">
    <property type="nucleotide sequence ID" value="NZ_NOXT01000086.1"/>
</dbReference>
<evidence type="ECO:0000256" key="1">
    <source>
        <dbReference type="ARBA" id="ARBA00022741"/>
    </source>
</evidence>
<sequence length="617" mass="67455">MLPKLPPMRPAELAAHIDRSPNLVSLFLDRAEEQPAAPMLTAKVGGQWRTISWGEARDIVAALSASLIGIGINKGDRVVLVSENRPEWCLGDLAIMAAGGITVPAYTTNTEADHTHILTNSGARAVIVSGPKLAKAVLPAALATEHCRIVVGMEPIADVQGLVIHDWSRLIGSRAPMMDEDRAAVRARATMKREDLACLIYTSGTGGAPRGVRQHHGAILRNIAGAITVIEQDFPDPPPEAKGEIFLSFLPLSHAYEHTAGQYMPIGMGGQIWYAEGLEKLAANIEEARPTLMVVVPRLFEVLRMRIAKQIEKQGGLAITLLNQALGIARKEAKGEKLSLAEKLVDQALERTIRKSIRAKFGGRLRAMVAGGAPLNPEVGIFFTAIGIPILQGYGQTEAGPVISCNRPRARLKMHTVGPPLDGVEVKIAPDGEILVRGELVMDGYWMNDAESHKALRDGWLYTGDIGHLDKDGHLVITDRKKDILVNDKGDNVAPQRVEGMLTLQDEIAQAMVYGDRRPYLVGVVVPEAEWALSFARDKGLPADMDKLKQEPEFVRAMQAAVDRVNQRLSVIEKVRRVIIADAPFSTDNQQLTPSLKIRRHVLKQVYGERLDKLYKD</sequence>
<evidence type="ECO:0000256" key="2">
    <source>
        <dbReference type="ARBA" id="ARBA00022840"/>
    </source>
</evidence>
<feature type="domain" description="AMP-dependent synthetase/ligase" evidence="3">
    <location>
        <begin position="29"/>
        <end position="446"/>
    </location>
</feature>
<dbReference type="EMBL" id="NOXT01000086">
    <property type="protein sequence ID" value="OYQ31335.1"/>
    <property type="molecule type" value="Genomic_DNA"/>
</dbReference>
<dbReference type="GO" id="GO:0004467">
    <property type="term" value="F:long-chain fatty acid-CoA ligase activity"/>
    <property type="evidence" value="ECO:0007669"/>
    <property type="project" value="TreeGrafter"/>
</dbReference>
<comment type="caution">
    <text evidence="4">The sequence shown here is derived from an EMBL/GenBank/DDBJ whole genome shotgun (WGS) entry which is preliminary data.</text>
</comment>
<dbReference type="Gene3D" id="3.40.50.12780">
    <property type="entry name" value="N-terminal domain of ligase-like"/>
    <property type="match status" value="1"/>
</dbReference>
<accession>A0A255YRS1</accession>
<evidence type="ECO:0000313" key="5">
    <source>
        <dbReference type="Proteomes" id="UP000216991"/>
    </source>
</evidence>
<dbReference type="GO" id="GO:0016020">
    <property type="term" value="C:membrane"/>
    <property type="evidence" value="ECO:0007669"/>
    <property type="project" value="TreeGrafter"/>
</dbReference>
<dbReference type="CDD" id="cd05907">
    <property type="entry name" value="VL_LC_FACS_like"/>
    <property type="match status" value="1"/>
</dbReference>
<evidence type="ECO:0000259" key="3">
    <source>
        <dbReference type="Pfam" id="PF00501"/>
    </source>
</evidence>